<evidence type="ECO:0000313" key="2">
    <source>
        <dbReference type="Proteomes" id="UP000003174"/>
    </source>
</evidence>
<accession>C0EUN9</accession>
<protein>
    <submittedName>
        <fullName evidence="1">Uncharacterized protein</fullName>
    </submittedName>
</protein>
<dbReference type="EMBL" id="ACEP01000055">
    <property type="protein sequence ID" value="EEG37004.1"/>
    <property type="molecule type" value="Genomic_DNA"/>
</dbReference>
<comment type="caution">
    <text evidence="1">The sequence shown here is derived from an EMBL/GenBank/DDBJ whole genome shotgun (WGS) entry which is preliminary data.</text>
</comment>
<gene>
    <name evidence="1" type="ORF">EUBHAL_01125</name>
</gene>
<proteinExistence type="predicted"/>
<dbReference type="Proteomes" id="UP000003174">
    <property type="component" value="Unassembled WGS sequence"/>
</dbReference>
<reference evidence="1 2" key="1">
    <citation type="submission" date="2009-01" db="EMBL/GenBank/DDBJ databases">
        <authorList>
            <person name="Fulton L."/>
            <person name="Clifton S."/>
            <person name="Fulton B."/>
            <person name="Xu J."/>
            <person name="Minx P."/>
            <person name="Pepin K.H."/>
            <person name="Johnson M."/>
            <person name="Bhonagiri V."/>
            <person name="Nash W.E."/>
            <person name="Mardis E.R."/>
            <person name="Wilson R.K."/>
        </authorList>
    </citation>
    <scope>NUCLEOTIDE SEQUENCE [LARGE SCALE GENOMIC DNA]</scope>
    <source>
        <strain evidence="1 2">DSM 3353</strain>
    </source>
</reference>
<evidence type="ECO:0000313" key="1">
    <source>
        <dbReference type="EMBL" id="EEG37004.1"/>
    </source>
</evidence>
<reference evidence="1 2" key="2">
    <citation type="submission" date="2009-02" db="EMBL/GenBank/DDBJ databases">
        <title>Draft genome sequence of Eubacterium hallii (DSM 3353).</title>
        <authorList>
            <person name="Sudarsanam P."/>
            <person name="Ley R."/>
            <person name="Guruge J."/>
            <person name="Turnbaugh P.J."/>
            <person name="Mahowald M."/>
            <person name="Liep D."/>
            <person name="Gordon J."/>
        </authorList>
    </citation>
    <scope>NUCLEOTIDE SEQUENCE [LARGE SCALE GENOMIC DNA]</scope>
    <source>
        <strain evidence="1 2">DSM 3353</strain>
    </source>
</reference>
<name>C0EUN9_9FIRM</name>
<sequence>MPAADQEVYSCFYNMFVADKNIMYSWAAQNSSQRVNIFQ</sequence>
<dbReference type="AlphaFoldDB" id="C0EUN9"/>
<organism evidence="1 2">
    <name type="scientific">Anaerobutyricum hallii DSM 3353</name>
    <dbReference type="NCBI Taxonomy" id="411469"/>
    <lineage>
        <taxon>Bacteria</taxon>
        <taxon>Bacillati</taxon>
        <taxon>Bacillota</taxon>
        <taxon>Clostridia</taxon>
        <taxon>Lachnospirales</taxon>
        <taxon>Lachnospiraceae</taxon>
        <taxon>Anaerobutyricum</taxon>
    </lineage>
</organism>